<evidence type="ECO:0000256" key="6">
    <source>
        <dbReference type="SAM" id="MobiDB-lite"/>
    </source>
</evidence>
<keyword evidence="5" id="KW-0694">RNA-binding</keyword>
<dbReference type="PANTHER" id="PTHR10472:SF5">
    <property type="entry name" value="D-AMINOACYL-TRNA DEACYLASE 1"/>
    <property type="match status" value="1"/>
</dbReference>
<keyword evidence="8" id="KW-1185">Reference proteome</keyword>
<dbReference type="Proteomes" id="UP001174909">
    <property type="component" value="Unassembled WGS sequence"/>
</dbReference>
<dbReference type="CDD" id="cd00563">
    <property type="entry name" value="Dtyr_deacylase"/>
    <property type="match status" value="1"/>
</dbReference>
<evidence type="ECO:0000256" key="4">
    <source>
        <dbReference type="ARBA" id="ARBA00048018"/>
    </source>
</evidence>
<evidence type="ECO:0000313" key="7">
    <source>
        <dbReference type="EMBL" id="CAI8037102.1"/>
    </source>
</evidence>
<comment type="similarity">
    <text evidence="1 5">Belongs to the DTD family.</text>
</comment>
<reference evidence="7" key="1">
    <citation type="submission" date="2023-03" db="EMBL/GenBank/DDBJ databases">
        <authorList>
            <person name="Steffen K."/>
            <person name="Cardenas P."/>
        </authorList>
    </citation>
    <scope>NUCLEOTIDE SEQUENCE</scope>
</reference>
<accession>A0AA35SXI7</accession>
<dbReference type="InterPro" id="IPR023509">
    <property type="entry name" value="DTD-like_sf"/>
</dbReference>
<keyword evidence="5" id="KW-0963">Cytoplasm</keyword>
<feature type="region of interest" description="Disordered" evidence="6">
    <location>
        <begin position="143"/>
        <end position="204"/>
    </location>
</feature>
<evidence type="ECO:0000256" key="2">
    <source>
        <dbReference type="ARBA" id="ARBA00013056"/>
    </source>
</evidence>
<keyword evidence="5" id="KW-0378">Hydrolase</keyword>
<dbReference type="NCBIfam" id="TIGR00256">
    <property type="entry name" value="D-aminoacyl-tRNA deacylase"/>
    <property type="match status" value="1"/>
</dbReference>
<dbReference type="AlphaFoldDB" id="A0AA35SXI7"/>
<dbReference type="GO" id="GO:0005737">
    <property type="term" value="C:cytoplasm"/>
    <property type="evidence" value="ECO:0007669"/>
    <property type="project" value="UniProtKB-SubCell"/>
</dbReference>
<sequence length="204" mass="21940">MKALVQRVTRASVTVGEREVSAIGKGICVLLGISRDDSPKEAEWLATKLVNLRVFDDPETGKAWDKSVADLGLEILCVSQFTLCHVLKGNKPDFHNAMNSELSKPAYENFLTLLRTKYRPDAVKGGEFGAYMQVHIQNDGPVTLHIESPKFPPPKERKAQGGGGKGSKKGPAKDQSTSSDADSSQQAKVDSAAESVAELTVGDS</sequence>
<comment type="caution">
    <text evidence="7">The sequence shown here is derived from an EMBL/GenBank/DDBJ whole genome shotgun (WGS) entry which is preliminary data.</text>
</comment>
<evidence type="ECO:0000256" key="5">
    <source>
        <dbReference type="RuleBase" id="RU003470"/>
    </source>
</evidence>
<evidence type="ECO:0000256" key="1">
    <source>
        <dbReference type="ARBA" id="ARBA00009673"/>
    </source>
</evidence>
<dbReference type="SUPFAM" id="SSF69500">
    <property type="entry name" value="DTD-like"/>
    <property type="match status" value="1"/>
</dbReference>
<dbReference type="Gene3D" id="3.50.80.10">
    <property type="entry name" value="D-tyrosyl-tRNA(Tyr) deacylase"/>
    <property type="match status" value="1"/>
</dbReference>
<comment type="catalytic activity">
    <reaction evidence="3">
        <text>glycyl-tRNA(Ala) + H2O = tRNA(Ala) + glycine + H(+)</text>
        <dbReference type="Rhea" id="RHEA:53744"/>
        <dbReference type="Rhea" id="RHEA-COMP:9657"/>
        <dbReference type="Rhea" id="RHEA-COMP:13640"/>
        <dbReference type="ChEBI" id="CHEBI:15377"/>
        <dbReference type="ChEBI" id="CHEBI:15378"/>
        <dbReference type="ChEBI" id="CHEBI:57305"/>
        <dbReference type="ChEBI" id="CHEBI:78442"/>
        <dbReference type="ChEBI" id="CHEBI:78522"/>
        <dbReference type="EC" id="3.1.1.96"/>
    </reaction>
</comment>
<dbReference type="FunFam" id="3.50.80.10:FF:000001">
    <property type="entry name" value="D-aminoacyl-tRNA deacylase"/>
    <property type="match status" value="1"/>
</dbReference>
<proteinExistence type="inferred from homology"/>
<dbReference type="EC" id="3.1.1.96" evidence="2 5"/>
<evidence type="ECO:0000256" key="3">
    <source>
        <dbReference type="ARBA" id="ARBA00047676"/>
    </source>
</evidence>
<feature type="compositionally biased region" description="Low complexity" evidence="6">
    <location>
        <begin position="173"/>
        <end position="193"/>
    </location>
</feature>
<dbReference type="PANTHER" id="PTHR10472">
    <property type="entry name" value="D-TYROSYL-TRNA TYR DEACYLASE"/>
    <property type="match status" value="1"/>
</dbReference>
<comment type="subcellular location">
    <subcellularLocation>
        <location evidence="5">Cytoplasm</location>
    </subcellularLocation>
</comment>
<organism evidence="7 8">
    <name type="scientific">Geodia barretti</name>
    <name type="common">Barrett's horny sponge</name>
    <dbReference type="NCBI Taxonomy" id="519541"/>
    <lineage>
        <taxon>Eukaryota</taxon>
        <taxon>Metazoa</taxon>
        <taxon>Porifera</taxon>
        <taxon>Demospongiae</taxon>
        <taxon>Heteroscleromorpha</taxon>
        <taxon>Tetractinellida</taxon>
        <taxon>Astrophorina</taxon>
        <taxon>Geodiidae</taxon>
        <taxon>Geodia</taxon>
    </lineage>
</organism>
<gene>
    <name evidence="7" type="ORF">GBAR_LOCUS20753</name>
</gene>
<keyword evidence="5" id="KW-0820">tRNA-binding</keyword>
<evidence type="ECO:0000313" key="8">
    <source>
        <dbReference type="Proteomes" id="UP001174909"/>
    </source>
</evidence>
<dbReference type="GO" id="GO:0051500">
    <property type="term" value="F:D-tyrosyl-tRNA(Tyr) deacylase activity"/>
    <property type="evidence" value="ECO:0007669"/>
    <property type="project" value="TreeGrafter"/>
</dbReference>
<name>A0AA35SXI7_GEOBA</name>
<comment type="catalytic activity">
    <reaction evidence="4">
        <text>a D-aminoacyl-tRNA + H2O = a tRNA + a D-alpha-amino acid + H(+)</text>
        <dbReference type="Rhea" id="RHEA:13953"/>
        <dbReference type="Rhea" id="RHEA-COMP:10123"/>
        <dbReference type="Rhea" id="RHEA-COMP:10124"/>
        <dbReference type="ChEBI" id="CHEBI:15377"/>
        <dbReference type="ChEBI" id="CHEBI:15378"/>
        <dbReference type="ChEBI" id="CHEBI:59871"/>
        <dbReference type="ChEBI" id="CHEBI:78442"/>
        <dbReference type="ChEBI" id="CHEBI:79333"/>
        <dbReference type="EC" id="3.1.1.96"/>
    </reaction>
</comment>
<dbReference type="InterPro" id="IPR003732">
    <property type="entry name" value="Daa-tRNA_deacyls_DTD"/>
</dbReference>
<dbReference type="EMBL" id="CASHTH010002911">
    <property type="protein sequence ID" value="CAI8037102.1"/>
    <property type="molecule type" value="Genomic_DNA"/>
</dbReference>
<protein>
    <recommendedName>
        <fullName evidence="2 5">D-aminoacyl-tRNA deacylase</fullName>
        <ecNumber evidence="2 5">3.1.1.96</ecNumber>
    </recommendedName>
</protein>
<dbReference type="Pfam" id="PF02580">
    <property type="entry name" value="Tyr_Deacylase"/>
    <property type="match status" value="1"/>
</dbReference>
<dbReference type="HAMAP" id="MF_00518">
    <property type="entry name" value="Deacylase_Dtd"/>
    <property type="match status" value="1"/>
</dbReference>
<dbReference type="GO" id="GO:0000049">
    <property type="term" value="F:tRNA binding"/>
    <property type="evidence" value="ECO:0007669"/>
    <property type="project" value="UniProtKB-KW"/>
</dbReference>